<dbReference type="Proteomes" id="UP000037146">
    <property type="component" value="Unassembled WGS sequence"/>
</dbReference>
<dbReference type="PATRIC" id="fig|1679170.3.peg.1869"/>
<dbReference type="AlphaFoldDB" id="A0A0K9GTL1"/>
<evidence type="ECO:0000313" key="1">
    <source>
        <dbReference type="EMBL" id="KMY49607.1"/>
    </source>
</evidence>
<proteinExistence type="predicted"/>
<gene>
    <name evidence="1" type="ORF">AC625_08670</name>
</gene>
<sequence length="59" mass="6869">MKAVLFIGAIGIGILYFLWSVPNPKVEDNQIWNNNDTNNYIDWKQNQNLNEGKINSWSE</sequence>
<name>A0A0K9GTL1_9BACI</name>
<evidence type="ECO:0000313" key="2">
    <source>
        <dbReference type="Proteomes" id="UP000037146"/>
    </source>
</evidence>
<accession>A0A0K9GTL1</accession>
<dbReference type="EMBL" id="LFZW01000001">
    <property type="protein sequence ID" value="KMY49607.1"/>
    <property type="molecule type" value="Genomic_DNA"/>
</dbReference>
<protein>
    <submittedName>
        <fullName evidence="1">Uncharacterized protein</fullName>
    </submittedName>
</protein>
<keyword evidence="2" id="KW-1185">Reference proteome</keyword>
<reference evidence="2" key="1">
    <citation type="submission" date="2015-07" db="EMBL/GenBank/DDBJ databases">
        <title>Genome sequencing project for genomic taxonomy and phylogenomics of Bacillus-like bacteria.</title>
        <authorList>
            <person name="Liu B."/>
            <person name="Wang J."/>
            <person name="Zhu Y."/>
            <person name="Liu G."/>
            <person name="Chen Q."/>
            <person name="Chen Z."/>
            <person name="Lan J."/>
            <person name="Che J."/>
            <person name="Ge C."/>
            <person name="Shi H."/>
            <person name="Pan Z."/>
            <person name="Liu X."/>
        </authorList>
    </citation>
    <scope>NUCLEOTIDE SEQUENCE [LARGE SCALE GENOMIC DNA]</scope>
    <source>
        <strain evidence="2">FJAT-27997</strain>
    </source>
</reference>
<organism evidence="1 2">
    <name type="scientific">Peribacillus loiseleuriae</name>
    <dbReference type="NCBI Taxonomy" id="1679170"/>
    <lineage>
        <taxon>Bacteria</taxon>
        <taxon>Bacillati</taxon>
        <taxon>Bacillota</taxon>
        <taxon>Bacilli</taxon>
        <taxon>Bacillales</taxon>
        <taxon>Bacillaceae</taxon>
        <taxon>Peribacillus</taxon>
    </lineage>
</organism>
<comment type="caution">
    <text evidence="1">The sequence shown here is derived from an EMBL/GenBank/DDBJ whole genome shotgun (WGS) entry which is preliminary data.</text>
</comment>